<sequence length="53" mass="5987">MSLYCIMYFTSLMAPVTLGCSSFPGTQPFPSILPSPFPQTWCFCMYVHLLMIS</sequence>
<feature type="signal peptide" evidence="1">
    <location>
        <begin position="1"/>
        <end position="19"/>
    </location>
</feature>
<evidence type="ECO:0000256" key="1">
    <source>
        <dbReference type="SAM" id="SignalP"/>
    </source>
</evidence>
<keyword evidence="1" id="KW-0732">Signal</keyword>
<reference evidence="2" key="1">
    <citation type="submission" date="2015-07" db="EMBL/GenBank/DDBJ databases">
        <title>Elucidating the P. pachyrhizi secretome and potential effectors.</title>
        <authorList>
            <person name="de Carvalho M.C.C.G."/>
            <person name="Nascimento L.C."/>
            <person name="Darben L.M."/>
            <person name="Polizel-Podanosqui A.M."/>
            <person name="Lopes-Caitar V.S."/>
            <person name="Rocha C.S."/>
            <person name="Qi M."/>
            <person name="Carazolle M."/>
            <person name="Kuwahara M.K."/>
            <person name="Pereira G.A.G."/>
            <person name="Abdelnoor R.V."/>
            <person name="Whitham S.A."/>
            <person name="Marcelino-Guimaraes F.C."/>
        </authorList>
    </citation>
    <scope>NUCLEOTIDE SEQUENCE</scope>
</reference>
<organism evidence="2">
    <name type="scientific">Phakopsora pachyrhizi</name>
    <name type="common">Asian soybean rust disease fungus</name>
    <dbReference type="NCBI Taxonomy" id="170000"/>
    <lineage>
        <taxon>Eukaryota</taxon>
        <taxon>Fungi</taxon>
        <taxon>Dikarya</taxon>
        <taxon>Basidiomycota</taxon>
        <taxon>Pucciniomycotina</taxon>
        <taxon>Pucciniomycetes</taxon>
        <taxon>Pucciniales</taxon>
        <taxon>Phakopsoraceae</taxon>
        <taxon>Phakopsora</taxon>
    </lineage>
</organism>
<feature type="chain" id="PRO_5006589313" evidence="1">
    <location>
        <begin position="20"/>
        <end position="53"/>
    </location>
</feature>
<name>A0A0S1MJB0_PHAPC</name>
<evidence type="ECO:0000313" key="2">
    <source>
        <dbReference type="EMBL" id="ALL40988.1"/>
    </source>
</evidence>
<proteinExistence type="evidence at transcript level"/>
<dbReference type="EMBL" id="KT246897">
    <property type="protein sequence ID" value="ALL40988.1"/>
    <property type="molecule type" value="mRNA"/>
</dbReference>
<dbReference type="AlphaFoldDB" id="A0A0S1MJB0"/>
<accession>A0A0S1MJB0</accession>
<protein>
    <submittedName>
        <fullName evidence="2">Uncharacterized protein</fullName>
    </submittedName>
</protein>